<dbReference type="EMBL" id="JAHLFV010000055">
    <property type="protein sequence ID" value="MBU3849396.1"/>
    <property type="molecule type" value="Genomic_DNA"/>
</dbReference>
<feature type="compositionally biased region" description="Basic residues" evidence="1">
    <location>
        <begin position="117"/>
        <end position="128"/>
    </location>
</feature>
<gene>
    <name evidence="3" type="ORF">IAA16_02390</name>
</gene>
<feature type="compositionally biased region" description="Basic and acidic residues" evidence="1">
    <location>
        <begin position="91"/>
        <end position="101"/>
    </location>
</feature>
<reference evidence="3" key="1">
    <citation type="journal article" date="2021" name="PeerJ">
        <title>Extensive microbial diversity within the chicken gut microbiome revealed by metagenomics and culture.</title>
        <authorList>
            <person name="Gilroy R."/>
            <person name="Ravi A."/>
            <person name="Getino M."/>
            <person name="Pursley I."/>
            <person name="Horton D.L."/>
            <person name="Alikhan N.F."/>
            <person name="Baker D."/>
            <person name="Gharbi K."/>
            <person name="Hall N."/>
            <person name="Watson M."/>
            <person name="Adriaenssens E.M."/>
            <person name="Foster-Nyarko E."/>
            <person name="Jarju S."/>
            <person name="Secka A."/>
            <person name="Antonio M."/>
            <person name="Oren A."/>
            <person name="Chaudhuri R.R."/>
            <person name="La Ragione R."/>
            <person name="Hildebrand F."/>
            <person name="Pallen M.J."/>
        </authorList>
    </citation>
    <scope>NUCLEOTIDE SEQUENCE</scope>
    <source>
        <strain evidence="3">Gambia15-2214</strain>
    </source>
</reference>
<dbReference type="Proteomes" id="UP000823914">
    <property type="component" value="Unassembled WGS sequence"/>
</dbReference>
<protein>
    <submittedName>
        <fullName evidence="3">TIGR03545 family protein</fullName>
    </submittedName>
</protein>
<dbReference type="AlphaFoldDB" id="A0A9E2L1H1"/>
<evidence type="ECO:0000256" key="1">
    <source>
        <dbReference type="SAM" id="MobiDB-lite"/>
    </source>
</evidence>
<reference evidence="3" key="2">
    <citation type="submission" date="2021-04" db="EMBL/GenBank/DDBJ databases">
        <authorList>
            <person name="Gilroy R."/>
        </authorList>
    </citation>
    <scope>NUCLEOTIDE SEQUENCE</scope>
    <source>
        <strain evidence="3">Gambia15-2214</strain>
    </source>
</reference>
<proteinExistence type="predicted"/>
<feature type="region of interest" description="Disordered" evidence="1">
    <location>
        <begin position="839"/>
        <end position="897"/>
    </location>
</feature>
<feature type="compositionally biased region" description="Polar residues" evidence="1">
    <location>
        <begin position="35"/>
        <end position="58"/>
    </location>
</feature>
<evidence type="ECO:0000313" key="3">
    <source>
        <dbReference type="EMBL" id="MBU3849396.1"/>
    </source>
</evidence>
<evidence type="ECO:0000256" key="2">
    <source>
        <dbReference type="SAM" id="Phobius"/>
    </source>
</evidence>
<feature type="compositionally biased region" description="Basic and acidic residues" evidence="1">
    <location>
        <begin position="839"/>
        <end position="891"/>
    </location>
</feature>
<sequence length="897" mass="99298">MKKDEKGQNTDKEVTKISPETAVQKKKRTERNISQDDSMAVKSSDTEVDTLSQSQQKSGDVVAQTDAKKTEENCIDQSKAEDSGVVATQSEAKEPEAEVSHTEIVLAEEQSPVDTGKRKKRGINKKKSTKTEDLPKLLRKKYSKRALNRRILRRLYIISDKKYVESQFEEVTVGKKVKYMIPAGREFSKADFTRLKRLAIEVKKQKGRVKWGPLLITVASIFAVFFVVSLFKDSLIKSGIQKGMEAAFGAKCDIRYVHLDLLDANFTLEGMEVANKKSTMTNLFEIGRLTFDFDLMQLLKKKVTIDEIAIADVRTGTPRKTDGALPPKPVKEKEPSKLEQQITAMTTESINAVVDNIMGMLNQYNPQLIIDNISQNLSSPDAVLEIGDKLQEMIPRWQNVPDQMATDLQNLINDTESAINFDWAGIQQDPRKITDAIAVLDSAIDKAMVLKENTESTVSMLETDVDEVSSWGNLVKDAVNSDIALVSSEVDRITSFKLPDGQQFFASNIDLFLTTLLGEYYPKLQEALGLAQKYSQTKSERTKAAIVKSVKRYEGQTIDFSIDPHPTFLIKKLHGSGADSNFSLAIDITDISNNMDKWGKPAVAVGRVLHGKQSDTITGTVDLRSYRKNDLFQLTYSGAGYDIKLGLPESYKVPGVPSMEGSSVINAKIGADDDGSFSLGGSINISPIAFEVDPFSPEYIHGLYTRTLNKFDALKAGFEVAYSSARGLSMDVTTDLDEQFGRAITEVFNEELEAIKKAIKEQIDILLTEAAKKVQPLFDEFERIKGEVEAQAAKIEDYVAKLQQAQVDAENRLKGKIEEAEAAINQAVEDTMAAAEEAKRKAEEAAQRAAEEAQRKAEEVAAEAKRKAEEAAAKAAEEAKKKAEEAAKDALKGLFGR</sequence>
<keyword evidence="2" id="KW-0812">Transmembrane</keyword>
<dbReference type="PANTHER" id="PTHR47652:SF3">
    <property type="entry name" value="MITOCHONDRIAL IMPORT INNER MEMBRANE TRANSLOCASE SUBUNIT TIM44"/>
    <property type="match status" value="1"/>
</dbReference>
<dbReference type="NCBIfam" id="TIGR03545">
    <property type="entry name" value="TIGR03545 family protein"/>
    <property type="match status" value="1"/>
</dbReference>
<name>A0A9E2L1H1_9SPIR</name>
<keyword evidence="2" id="KW-0472">Membrane</keyword>
<dbReference type="InterPro" id="IPR019934">
    <property type="entry name" value="CHP03545"/>
</dbReference>
<evidence type="ECO:0000313" key="4">
    <source>
        <dbReference type="Proteomes" id="UP000823914"/>
    </source>
</evidence>
<dbReference type="PANTHER" id="PTHR47652">
    <property type="entry name" value="MITOCHONDRIAL IMPORT INNER MEMBRANE TRANSLOCASE SUBUNIT TIM44"/>
    <property type="match status" value="1"/>
</dbReference>
<feature type="region of interest" description="Disordered" evidence="1">
    <location>
        <begin position="1"/>
        <end position="130"/>
    </location>
</feature>
<feature type="compositionally biased region" description="Basic and acidic residues" evidence="1">
    <location>
        <begin position="66"/>
        <end position="82"/>
    </location>
</feature>
<comment type="caution">
    <text evidence="3">The sequence shown here is derived from an EMBL/GenBank/DDBJ whole genome shotgun (WGS) entry which is preliminary data.</text>
</comment>
<keyword evidence="2" id="KW-1133">Transmembrane helix</keyword>
<feature type="transmembrane region" description="Helical" evidence="2">
    <location>
        <begin position="211"/>
        <end position="231"/>
    </location>
</feature>
<accession>A0A9E2L1H1</accession>
<feature type="compositionally biased region" description="Basic and acidic residues" evidence="1">
    <location>
        <begin position="1"/>
        <end position="15"/>
    </location>
</feature>
<organism evidence="3 4">
    <name type="scientific">Candidatus Treponema excrementipullorum</name>
    <dbReference type="NCBI Taxonomy" id="2838768"/>
    <lineage>
        <taxon>Bacteria</taxon>
        <taxon>Pseudomonadati</taxon>
        <taxon>Spirochaetota</taxon>
        <taxon>Spirochaetia</taxon>
        <taxon>Spirochaetales</taxon>
        <taxon>Treponemataceae</taxon>
        <taxon>Treponema</taxon>
    </lineage>
</organism>